<gene>
    <name evidence="2" type="ORF">GCU60_03665</name>
</gene>
<feature type="signal peptide" evidence="1">
    <location>
        <begin position="1"/>
        <end position="25"/>
    </location>
</feature>
<comment type="caution">
    <text evidence="2">The sequence shown here is derived from an EMBL/GenBank/DDBJ whole genome shotgun (WGS) entry which is preliminary data.</text>
</comment>
<dbReference type="RefSeq" id="WP_163202323.1">
    <property type="nucleotide sequence ID" value="NZ_JAAGWG010000004.1"/>
</dbReference>
<sequence length="118" mass="12337">MRIRKLVLVAAAATLPLGLTSCGGASVEDFCEQYEAIDQLEESDADQAKGLFEDLSENVPDEAGDDVKEAADYLAENFPSDGDIEAAVESGDMGTDDAQEFASAADTVSSYGDENCGS</sequence>
<reference evidence="2 3" key="1">
    <citation type="submission" date="2019-12" db="EMBL/GenBank/DDBJ databases">
        <title>the WGS of Blastococcus saxobsidens 67B17.</title>
        <authorList>
            <person name="Jiang Z."/>
        </authorList>
    </citation>
    <scope>NUCLEOTIDE SEQUENCE [LARGE SCALE GENOMIC DNA]</scope>
    <source>
        <strain evidence="2 3">67B17</strain>
    </source>
</reference>
<organism evidence="2 3">
    <name type="scientific">Blastococcus saxobsidens</name>
    <dbReference type="NCBI Taxonomy" id="138336"/>
    <lineage>
        <taxon>Bacteria</taxon>
        <taxon>Bacillati</taxon>
        <taxon>Actinomycetota</taxon>
        <taxon>Actinomycetes</taxon>
        <taxon>Geodermatophilales</taxon>
        <taxon>Geodermatophilaceae</taxon>
        <taxon>Blastococcus</taxon>
    </lineage>
</organism>
<dbReference type="Proteomes" id="UP000479241">
    <property type="component" value="Unassembled WGS sequence"/>
</dbReference>
<accession>A0A6L9VYK9</accession>
<dbReference type="EMBL" id="JAAGWG010000004">
    <property type="protein sequence ID" value="NEK84866.1"/>
    <property type="molecule type" value="Genomic_DNA"/>
</dbReference>
<proteinExistence type="predicted"/>
<keyword evidence="1" id="KW-0732">Signal</keyword>
<evidence type="ECO:0008006" key="4">
    <source>
        <dbReference type="Google" id="ProtNLM"/>
    </source>
</evidence>
<dbReference type="AlphaFoldDB" id="A0A6L9VYK9"/>
<feature type="chain" id="PRO_5026922271" description="Lipoprotein" evidence="1">
    <location>
        <begin position="26"/>
        <end position="118"/>
    </location>
</feature>
<dbReference type="PROSITE" id="PS51257">
    <property type="entry name" value="PROKAR_LIPOPROTEIN"/>
    <property type="match status" value="1"/>
</dbReference>
<evidence type="ECO:0000256" key="1">
    <source>
        <dbReference type="SAM" id="SignalP"/>
    </source>
</evidence>
<name>A0A6L9VYK9_9ACTN</name>
<protein>
    <recommendedName>
        <fullName evidence="4">Lipoprotein</fullName>
    </recommendedName>
</protein>
<evidence type="ECO:0000313" key="3">
    <source>
        <dbReference type="Proteomes" id="UP000479241"/>
    </source>
</evidence>
<evidence type="ECO:0000313" key="2">
    <source>
        <dbReference type="EMBL" id="NEK84866.1"/>
    </source>
</evidence>